<dbReference type="InterPro" id="IPR044861">
    <property type="entry name" value="IPNS-like_FE2OG_OXY"/>
</dbReference>
<dbReference type="GO" id="GO:0046872">
    <property type="term" value="F:metal ion binding"/>
    <property type="evidence" value="ECO:0007669"/>
    <property type="project" value="UniProtKB-KW"/>
</dbReference>
<dbReference type="SUPFAM" id="SSF51197">
    <property type="entry name" value="Clavaminate synthase-like"/>
    <property type="match status" value="1"/>
</dbReference>
<gene>
    <name evidence="3" type="ORF">K435DRAFT_685908</name>
</gene>
<reference evidence="3 4" key="1">
    <citation type="journal article" date="2019" name="Nat. Ecol. Evol.">
        <title>Megaphylogeny resolves global patterns of mushroom evolution.</title>
        <authorList>
            <person name="Varga T."/>
            <person name="Krizsan K."/>
            <person name="Foldi C."/>
            <person name="Dima B."/>
            <person name="Sanchez-Garcia M."/>
            <person name="Sanchez-Ramirez S."/>
            <person name="Szollosi G.J."/>
            <person name="Szarkandi J.G."/>
            <person name="Papp V."/>
            <person name="Albert L."/>
            <person name="Andreopoulos W."/>
            <person name="Angelini C."/>
            <person name="Antonin V."/>
            <person name="Barry K.W."/>
            <person name="Bougher N.L."/>
            <person name="Buchanan P."/>
            <person name="Buyck B."/>
            <person name="Bense V."/>
            <person name="Catcheside P."/>
            <person name="Chovatia M."/>
            <person name="Cooper J."/>
            <person name="Damon W."/>
            <person name="Desjardin D."/>
            <person name="Finy P."/>
            <person name="Geml J."/>
            <person name="Haridas S."/>
            <person name="Hughes K."/>
            <person name="Justo A."/>
            <person name="Karasinski D."/>
            <person name="Kautmanova I."/>
            <person name="Kiss B."/>
            <person name="Kocsube S."/>
            <person name="Kotiranta H."/>
            <person name="LaButti K.M."/>
            <person name="Lechner B.E."/>
            <person name="Liimatainen K."/>
            <person name="Lipzen A."/>
            <person name="Lukacs Z."/>
            <person name="Mihaltcheva S."/>
            <person name="Morgado L.N."/>
            <person name="Niskanen T."/>
            <person name="Noordeloos M.E."/>
            <person name="Ohm R.A."/>
            <person name="Ortiz-Santana B."/>
            <person name="Ovrebo C."/>
            <person name="Racz N."/>
            <person name="Riley R."/>
            <person name="Savchenko A."/>
            <person name="Shiryaev A."/>
            <person name="Soop K."/>
            <person name="Spirin V."/>
            <person name="Szebenyi C."/>
            <person name="Tomsovsky M."/>
            <person name="Tulloss R.E."/>
            <person name="Uehling J."/>
            <person name="Grigoriev I.V."/>
            <person name="Vagvolgyi C."/>
            <person name="Papp T."/>
            <person name="Martin F.M."/>
            <person name="Miettinen O."/>
            <person name="Hibbett D.S."/>
            <person name="Nagy L.G."/>
        </authorList>
    </citation>
    <scope>NUCLEOTIDE SEQUENCE [LARGE SCALE GENOMIC DNA]</scope>
    <source>
        <strain evidence="3 4">CBS 962.96</strain>
    </source>
</reference>
<evidence type="ECO:0000259" key="2">
    <source>
        <dbReference type="PROSITE" id="PS51471"/>
    </source>
</evidence>
<dbReference type="Pfam" id="PF03171">
    <property type="entry name" value="2OG-FeII_Oxy"/>
    <property type="match status" value="1"/>
</dbReference>
<accession>A0A4S8L9M8</accession>
<dbReference type="Proteomes" id="UP000297245">
    <property type="component" value="Unassembled WGS sequence"/>
</dbReference>
<dbReference type="EMBL" id="ML179557">
    <property type="protein sequence ID" value="THU85271.1"/>
    <property type="molecule type" value="Genomic_DNA"/>
</dbReference>
<evidence type="ECO:0000256" key="1">
    <source>
        <dbReference type="RuleBase" id="RU003682"/>
    </source>
</evidence>
<dbReference type="Gene3D" id="2.60.120.330">
    <property type="entry name" value="B-lactam Antibiotic, Isopenicillin N Synthase, Chain"/>
    <property type="match status" value="1"/>
</dbReference>
<dbReference type="InterPro" id="IPR050231">
    <property type="entry name" value="Iron_ascorbate_oxido_reductase"/>
</dbReference>
<feature type="domain" description="Fe2OG dioxygenase" evidence="2">
    <location>
        <begin position="198"/>
        <end position="304"/>
    </location>
</feature>
<dbReference type="PANTHER" id="PTHR47990">
    <property type="entry name" value="2-OXOGLUTARATE (2OG) AND FE(II)-DEPENDENT OXYGENASE SUPERFAMILY PROTEIN-RELATED"/>
    <property type="match status" value="1"/>
</dbReference>
<dbReference type="OrthoDB" id="406156at2759"/>
<dbReference type="InterPro" id="IPR005123">
    <property type="entry name" value="Oxoglu/Fe-dep_dioxygenase_dom"/>
</dbReference>
<evidence type="ECO:0000313" key="3">
    <source>
        <dbReference type="EMBL" id="THU85271.1"/>
    </source>
</evidence>
<sequence length="355" mass="40097">MPIQSETVWPAFPGDEQVRIASLDTVDLGRLLTKDPIEIKKLLDVCTTHGFFYLDLQTCKEGLQLIDDEQGVYRFMEEYFAKPLETKMLDDRKSFLHGCVILINFASSHSIPSFKPVGVFTGTKESHKDAYETLKVAREEMDAKSELMPDSVKAKMELFDRFMNLSNLVNYTLLMCLSDALGLTGDARLEESHRRDQKSNTCLVMLHYPPTEADGTNIGHNKHTDIGSITLLFSEQWGLQVFDPETQDWKFIQPRPRGHATINVGDSLRFLSGKKLYSCLHRVIPPTADVQTENRYSIAYFLRPENAAVLEDADGKVVAASKWHDDKYVMFGAPHQEQDKATVLTGGMETILGRA</sequence>
<keyword evidence="1" id="KW-0479">Metal-binding</keyword>
<proteinExistence type="inferred from homology"/>
<keyword evidence="4" id="KW-1185">Reference proteome</keyword>
<keyword evidence="1" id="KW-0560">Oxidoreductase</keyword>
<comment type="similarity">
    <text evidence="1">Belongs to the iron/ascorbate-dependent oxidoreductase family.</text>
</comment>
<organism evidence="3 4">
    <name type="scientific">Dendrothele bispora (strain CBS 962.96)</name>
    <dbReference type="NCBI Taxonomy" id="1314807"/>
    <lineage>
        <taxon>Eukaryota</taxon>
        <taxon>Fungi</taxon>
        <taxon>Dikarya</taxon>
        <taxon>Basidiomycota</taxon>
        <taxon>Agaricomycotina</taxon>
        <taxon>Agaricomycetes</taxon>
        <taxon>Agaricomycetidae</taxon>
        <taxon>Agaricales</taxon>
        <taxon>Agaricales incertae sedis</taxon>
        <taxon>Dendrothele</taxon>
    </lineage>
</organism>
<dbReference type="PROSITE" id="PS51471">
    <property type="entry name" value="FE2OG_OXY"/>
    <property type="match status" value="1"/>
</dbReference>
<dbReference type="AlphaFoldDB" id="A0A4S8L9M8"/>
<dbReference type="GO" id="GO:0016491">
    <property type="term" value="F:oxidoreductase activity"/>
    <property type="evidence" value="ECO:0007669"/>
    <property type="project" value="UniProtKB-KW"/>
</dbReference>
<protein>
    <submittedName>
        <fullName evidence="3">Putative 2OG-Fe(II) oxygenase family oxidoreductase</fullName>
    </submittedName>
</protein>
<name>A0A4S8L9M8_DENBC</name>
<dbReference type="InterPro" id="IPR027443">
    <property type="entry name" value="IPNS-like_sf"/>
</dbReference>
<evidence type="ECO:0000313" key="4">
    <source>
        <dbReference type="Proteomes" id="UP000297245"/>
    </source>
</evidence>
<keyword evidence="1" id="KW-0408">Iron</keyword>